<organism evidence="1 2">
    <name type="scientific">Roridomyces roridus</name>
    <dbReference type="NCBI Taxonomy" id="1738132"/>
    <lineage>
        <taxon>Eukaryota</taxon>
        <taxon>Fungi</taxon>
        <taxon>Dikarya</taxon>
        <taxon>Basidiomycota</taxon>
        <taxon>Agaricomycotina</taxon>
        <taxon>Agaricomycetes</taxon>
        <taxon>Agaricomycetidae</taxon>
        <taxon>Agaricales</taxon>
        <taxon>Marasmiineae</taxon>
        <taxon>Mycenaceae</taxon>
        <taxon>Roridomyces</taxon>
    </lineage>
</organism>
<dbReference type="AlphaFoldDB" id="A0AAD7CBJ0"/>
<evidence type="ECO:0000313" key="2">
    <source>
        <dbReference type="Proteomes" id="UP001221142"/>
    </source>
</evidence>
<name>A0AAD7CBJ0_9AGAR</name>
<proteinExistence type="predicted"/>
<dbReference type="EMBL" id="JARKIF010000003">
    <property type="protein sequence ID" value="KAJ7644453.1"/>
    <property type="molecule type" value="Genomic_DNA"/>
</dbReference>
<keyword evidence="2" id="KW-1185">Reference proteome</keyword>
<comment type="caution">
    <text evidence="1">The sequence shown here is derived from an EMBL/GenBank/DDBJ whole genome shotgun (WGS) entry which is preliminary data.</text>
</comment>
<accession>A0AAD7CBJ0</accession>
<sequence length="122" mass="13316">MCASAPFPLPRLVSIAQLYDCHPRRPLLDSLQFPLMQTNTDTSIYSFSTSLARYLSPPPRLANADWSSIKTSVTLRARWMGSASTERLGNLTAVALASSLRPCLVDFTLFSANSISSLPPPT</sequence>
<evidence type="ECO:0000313" key="1">
    <source>
        <dbReference type="EMBL" id="KAJ7644453.1"/>
    </source>
</evidence>
<reference evidence="1" key="1">
    <citation type="submission" date="2023-03" db="EMBL/GenBank/DDBJ databases">
        <title>Massive genome expansion in bonnet fungi (Mycena s.s.) driven by repeated elements and novel gene families across ecological guilds.</title>
        <authorList>
            <consortium name="Lawrence Berkeley National Laboratory"/>
            <person name="Harder C.B."/>
            <person name="Miyauchi S."/>
            <person name="Viragh M."/>
            <person name="Kuo A."/>
            <person name="Thoen E."/>
            <person name="Andreopoulos B."/>
            <person name="Lu D."/>
            <person name="Skrede I."/>
            <person name="Drula E."/>
            <person name="Henrissat B."/>
            <person name="Morin E."/>
            <person name="Kohler A."/>
            <person name="Barry K."/>
            <person name="LaButti K."/>
            <person name="Morin E."/>
            <person name="Salamov A."/>
            <person name="Lipzen A."/>
            <person name="Mereny Z."/>
            <person name="Hegedus B."/>
            <person name="Baldrian P."/>
            <person name="Stursova M."/>
            <person name="Weitz H."/>
            <person name="Taylor A."/>
            <person name="Grigoriev I.V."/>
            <person name="Nagy L.G."/>
            <person name="Martin F."/>
            <person name="Kauserud H."/>
        </authorList>
    </citation>
    <scope>NUCLEOTIDE SEQUENCE</scope>
    <source>
        <strain evidence="1">9284</strain>
    </source>
</reference>
<protein>
    <submittedName>
        <fullName evidence="1">Uncharacterized protein</fullName>
    </submittedName>
</protein>
<gene>
    <name evidence="1" type="ORF">FB45DRAFT_1021221</name>
</gene>
<dbReference type="Proteomes" id="UP001221142">
    <property type="component" value="Unassembled WGS sequence"/>
</dbReference>